<dbReference type="PANTHER" id="PTHR12377">
    <property type="entry name" value="CYTOSOLIC IRON-SULFUR ASSEMBLY COMPONENT 2B-RELATED"/>
    <property type="match status" value="1"/>
</dbReference>
<dbReference type="Proteomes" id="UP001431209">
    <property type="component" value="Unassembled WGS sequence"/>
</dbReference>
<dbReference type="SUPFAM" id="SSF117916">
    <property type="entry name" value="Fe-S cluster assembly (FSCA) domain-like"/>
    <property type="match status" value="1"/>
</dbReference>
<dbReference type="Gene3D" id="6.10.250.1280">
    <property type="match status" value="1"/>
</dbReference>
<gene>
    <name evidence="3" type="ORF">AKO1_007325</name>
</gene>
<comment type="caution">
    <text evidence="3">The sequence shown here is derived from an EMBL/GenBank/DDBJ whole genome shotgun (WGS) entry which is preliminary data.</text>
</comment>
<name>A0AAW2YT15_9EUKA</name>
<evidence type="ECO:0000256" key="2">
    <source>
        <dbReference type="ARBA" id="ARBA00022829"/>
    </source>
</evidence>
<dbReference type="EMBL" id="JAOPGA020000617">
    <property type="protein sequence ID" value="KAL0479993.1"/>
    <property type="molecule type" value="Genomic_DNA"/>
</dbReference>
<proteinExistence type="inferred from homology"/>
<dbReference type="GO" id="GO:0051604">
    <property type="term" value="P:protein maturation"/>
    <property type="evidence" value="ECO:0007669"/>
    <property type="project" value="InterPro"/>
</dbReference>
<evidence type="ECO:0000313" key="3">
    <source>
        <dbReference type="EMBL" id="KAL0479993.1"/>
    </source>
</evidence>
<accession>A0AAW2YT15</accession>
<protein>
    <recommendedName>
        <fullName evidence="5">MIP18 family-like domain-containing protein</fullName>
    </recommendedName>
</protein>
<evidence type="ECO:0000313" key="4">
    <source>
        <dbReference type="Proteomes" id="UP001431209"/>
    </source>
</evidence>
<evidence type="ECO:0008006" key="5">
    <source>
        <dbReference type="Google" id="ProtNLM"/>
    </source>
</evidence>
<dbReference type="GO" id="GO:0007059">
    <property type="term" value="P:chromosome segregation"/>
    <property type="evidence" value="ECO:0007669"/>
    <property type="project" value="UniProtKB-KW"/>
</dbReference>
<organism evidence="3 4">
    <name type="scientific">Acrasis kona</name>
    <dbReference type="NCBI Taxonomy" id="1008807"/>
    <lineage>
        <taxon>Eukaryota</taxon>
        <taxon>Discoba</taxon>
        <taxon>Heterolobosea</taxon>
        <taxon>Tetramitia</taxon>
        <taxon>Eutetramitia</taxon>
        <taxon>Acrasidae</taxon>
        <taxon>Acrasis</taxon>
    </lineage>
</organism>
<reference evidence="3 4" key="1">
    <citation type="submission" date="2024-03" db="EMBL/GenBank/DDBJ databases">
        <title>The Acrasis kona genome and developmental transcriptomes reveal deep origins of eukaryotic multicellular pathways.</title>
        <authorList>
            <person name="Sheikh S."/>
            <person name="Fu C.-J."/>
            <person name="Brown M.W."/>
            <person name="Baldauf S.L."/>
        </authorList>
    </citation>
    <scope>NUCLEOTIDE SEQUENCE [LARGE SCALE GENOMIC DNA]</scope>
    <source>
        <strain evidence="3 4">ATCC MYA-3509</strain>
    </source>
</reference>
<dbReference type="InterPro" id="IPR034904">
    <property type="entry name" value="FSCA_dom_sf"/>
</dbReference>
<sequence length="134" mass="15332">MQIDEIDVFDAIRDVKDPEYPHTLQDLNVVFEEGIQVVQPNGQIPGVITVKITPTVKHCSLVSHISLCLRLRLVRYFGPQTMDQYKVDIFVTEGSHDQQDEVNKQMNDKERVAAAVEIPELMQLIEECIKELNV</sequence>
<keyword evidence="4" id="KW-1185">Reference proteome</keyword>
<keyword evidence="2" id="KW-0159">Chromosome partition</keyword>
<dbReference type="InterPro" id="IPR039796">
    <property type="entry name" value="MIP18"/>
</dbReference>
<dbReference type="Gene3D" id="3.30.300.130">
    <property type="entry name" value="Fe-S cluster assembly (FSCA)"/>
    <property type="match status" value="1"/>
</dbReference>
<evidence type="ECO:0000256" key="1">
    <source>
        <dbReference type="ARBA" id="ARBA00010381"/>
    </source>
</evidence>
<comment type="similarity">
    <text evidence="1">Belongs to the MIP18 family.</text>
</comment>
<dbReference type="AlphaFoldDB" id="A0AAW2YT15"/>
<dbReference type="PANTHER" id="PTHR12377:SF2">
    <property type="entry name" value="CYTOSOLIC IRON-SULFUR ASSEMBLY COMPONENT 2A"/>
    <property type="match status" value="1"/>
</dbReference>